<dbReference type="InterPro" id="IPR050155">
    <property type="entry name" value="HAD-like_hydrolase_sf"/>
</dbReference>
<dbReference type="PANTHER" id="PTHR43434">
    <property type="entry name" value="PHOSPHOGLYCOLATE PHOSPHATASE"/>
    <property type="match status" value="1"/>
</dbReference>
<dbReference type="InterPro" id="IPR036412">
    <property type="entry name" value="HAD-like_sf"/>
</dbReference>
<dbReference type="InterPro" id="IPR023214">
    <property type="entry name" value="HAD_sf"/>
</dbReference>
<dbReference type="NCBIfam" id="TIGR01549">
    <property type="entry name" value="HAD-SF-IA-v1"/>
    <property type="match status" value="1"/>
</dbReference>
<dbReference type="PRINTS" id="PR00413">
    <property type="entry name" value="HADHALOGNASE"/>
</dbReference>
<dbReference type="InterPro" id="IPR041492">
    <property type="entry name" value="HAD_2"/>
</dbReference>
<dbReference type="Proteomes" id="UP001243846">
    <property type="component" value="Unassembled WGS sequence"/>
</dbReference>
<accession>A0ABT8D2Z2</accession>
<comment type="pathway">
    <text evidence="2">Organic acid metabolism; glycolate biosynthesis; glycolate from 2-phosphoglycolate: step 1/1.</text>
</comment>
<dbReference type="EC" id="3.1.3.18" evidence="4"/>
<evidence type="ECO:0000256" key="1">
    <source>
        <dbReference type="ARBA" id="ARBA00000830"/>
    </source>
</evidence>
<dbReference type="InterPro" id="IPR023198">
    <property type="entry name" value="PGP-like_dom2"/>
</dbReference>
<sequence length="232" mass="24079">MAGMVAGMGAGTVVFDLDGTLADTSADLIAAANACFIARGMGALLDPVADQLIAFHGGRAMLRAGYGRLPQDMLLPPGAEEEDYPRLLDHYAANIAEHTRLYDGTEAALETLAAAGHRLAVCTNKPEGLAETLLRELGIRGHFQALIGADTLPVRKPDPRPYFAAVEGAGGIAARSFLVGDTETDRKTASAAGVKVALVAFGPEGQALERLAPDAMLSEFAALPALAKAWLG</sequence>
<dbReference type="SUPFAM" id="SSF56784">
    <property type="entry name" value="HAD-like"/>
    <property type="match status" value="1"/>
</dbReference>
<keyword evidence="5" id="KW-0378">Hydrolase</keyword>
<keyword evidence="6" id="KW-1185">Reference proteome</keyword>
<dbReference type="GO" id="GO:0016787">
    <property type="term" value="F:hydrolase activity"/>
    <property type="evidence" value="ECO:0007669"/>
    <property type="project" value="UniProtKB-KW"/>
</dbReference>
<evidence type="ECO:0000256" key="3">
    <source>
        <dbReference type="ARBA" id="ARBA00006171"/>
    </source>
</evidence>
<dbReference type="Gene3D" id="1.10.150.240">
    <property type="entry name" value="Putative phosphatase, domain 2"/>
    <property type="match status" value="1"/>
</dbReference>
<comment type="similarity">
    <text evidence="3">Belongs to the HAD-like hydrolase superfamily. CbbY/CbbZ/Gph/YieH family.</text>
</comment>
<dbReference type="SFLD" id="SFLDG01129">
    <property type="entry name" value="C1.5:_HAD__Beta-PGM__Phosphata"/>
    <property type="match status" value="1"/>
</dbReference>
<name>A0ABT8D2Z2_9RHOB</name>
<gene>
    <name evidence="5" type="ORF">QWZ10_01645</name>
</gene>
<evidence type="ECO:0000313" key="6">
    <source>
        <dbReference type="Proteomes" id="UP001243846"/>
    </source>
</evidence>
<dbReference type="SFLD" id="SFLDS00003">
    <property type="entry name" value="Haloacid_Dehalogenase"/>
    <property type="match status" value="1"/>
</dbReference>
<comment type="catalytic activity">
    <reaction evidence="1">
        <text>2-phosphoglycolate + H2O = glycolate + phosphate</text>
        <dbReference type="Rhea" id="RHEA:14369"/>
        <dbReference type="ChEBI" id="CHEBI:15377"/>
        <dbReference type="ChEBI" id="CHEBI:29805"/>
        <dbReference type="ChEBI" id="CHEBI:43474"/>
        <dbReference type="ChEBI" id="CHEBI:58033"/>
        <dbReference type="EC" id="3.1.3.18"/>
    </reaction>
</comment>
<proteinExistence type="inferred from homology"/>
<evidence type="ECO:0000256" key="2">
    <source>
        <dbReference type="ARBA" id="ARBA00004818"/>
    </source>
</evidence>
<dbReference type="InterPro" id="IPR006439">
    <property type="entry name" value="HAD-SF_hydro_IA"/>
</dbReference>
<evidence type="ECO:0000313" key="5">
    <source>
        <dbReference type="EMBL" id="MDN3710849.1"/>
    </source>
</evidence>
<evidence type="ECO:0000256" key="4">
    <source>
        <dbReference type="ARBA" id="ARBA00013078"/>
    </source>
</evidence>
<dbReference type="EMBL" id="JAUFRC010000001">
    <property type="protein sequence ID" value="MDN3710849.1"/>
    <property type="molecule type" value="Genomic_DNA"/>
</dbReference>
<organism evidence="5 6">
    <name type="scientific">Paracoccus cavernae</name>
    <dbReference type="NCBI Taxonomy" id="1571207"/>
    <lineage>
        <taxon>Bacteria</taxon>
        <taxon>Pseudomonadati</taxon>
        <taxon>Pseudomonadota</taxon>
        <taxon>Alphaproteobacteria</taxon>
        <taxon>Rhodobacterales</taxon>
        <taxon>Paracoccaceae</taxon>
        <taxon>Paracoccus</taxon>
    </lineage>
</organism>
<dbReference type="Pfam" id="PF13419">
    <property type="entry name" value="HAD_2"/>
    <property type="match status" value="1"/>
</dbReference>
<protein>
    <recommendedName>
        <fullName evidence="4">phosphoglycolate phosphatase</fullName>
        <ecNumber evidence="4">3.1.3.18</ecNumber>
    </recommendedName>
</protein>
<dbReference type="RefSeq" id="WP_377688474.1">
    <property type="nucleotide sequence ID" value="NZ_JBHMDZ010000049.1"/>
</dbReference>
<dbReference type="PANTHER" id="PTHR43434:SF1">
    <property type="entry name" value="PHOSPHOGLYCOLATE PHOSPHATASE"/>
    <property type="match status" value="1"/>
</dbReference>
<dbReference type="Gene3D" id="3.40.50.1000">
    <property type="entry name" value="HAD superfamily/HAD-like"/>
    <property type="match status" value="1"/>
</dbReference>
<reference evidence="6" key="1">
    <citation type="journal article" date="2019" name="Int. J. Syst. Evol. Microbiol.">
        <title>The Global Catalogue of Microorganisms (GCM) 10K type strain sequencing project: providing services to taxonomists for standard genome sequencing and annotation.</title>
        <authorList>
            <consortium name="The Broad Institute Genomics Platform"/>
            <consortium name="The Broad Institute Genome Sequencing Center for Infectious Disease"/>
            <person name="Wu L."/>
            <person name="Ma J."/>
        </authorList>
    </citation>
    <scope>NUCLEOTIDE SEQUENCE [LARGE SCALE GENOMIC DNA]</scope>
    <source>
        <strain evidence="6">CECT 8482</strain>
    </source>
</reference>
<comment type="caution">
    <text evidence="5">The sequence shown here is derived from an EMBL/GenBank/DDBJ whole genome shotgun (WGS) entry which is preliminary data.</text>
</comment>